<dbReference type="EMBL" id="CP089291">
    <property type="protein sequence ID" value="UOF91714.1"/>
    <property type="molecule type" value="Genomic_DNA"/>
</dbReference>
<dbReference type="InterPro" id="IPR018604">
    <property type="entry name" value="YycI-like"/>
</dbReference>
<evidence type="ECO:0000313" key="4">
    <source>
        <dbReference type="Proteomes" id="UP000830167"/>
    </source>
</evidence>
<proteinExistence type="predicted"/>
<reference evidence="3" key="1">
    <citation type="submission" date="2021-12" db="EMBL/GenBank/DDBJ databases">
        <title>Alicyclobacillaceae gen. nov., sp. nov., isolated from chalcocite enrichment system.</title>
        <authorList>
            <person name="Jiang Z."/>
        </authorList>
    </citation>
    <scope>NUCLEOTIDE SEQUENCE</scope>
    <source>
        <strain evidence="3">MYW30-H2</strain>
    </source>
</reference>
<dbReference type="Proteomes" id="UP000830167">
    <property type="component" value="Chromosome"/>
</dbReference>
<dbReference type="RefSeq" id="WP_347438402.1">
    <property type="nucleotide sequence ID" value="NZ_CP089291.1"/>
</dbReference>
<keyword evidence="4" id="KW-1185">Reference proteome</keyword>
<organism evidence="3 4">
    <name type="scientific">Fodinisporobacter ferrooxydans</name>
    <dbReference type="NCBI Taxonomy" id="2901836"/>
    <lineage>
        <taxon>Bacteria</taxon>
        <taxon>Bacillati</taxon>
        <taxon>Bacillota</taxon>
        <taxon>Bacilli</taxon>
        <taxon>Bacillales</taxon>
        <taxon>Alicyclobacillaceae</taxon>
        <taxon>Fodinisporobacter</taxon>
    </lineage>
</organism>
<evidence type="ECO:0000259" key="2">
    <source>
        <dbReference type="Pfam" id="PF09648"/>
    </source>
</evidence>
<keyword evidence="1" id="KW-1133">Transmembrane helix</keyword>
<protein>
    <submittedName>
        <fullName evidence="3">Two-component system regulatory protein YycI</fullName>
    </submittedName>
</protein>
<feature type="domain" description="Regulatory protein YycH-like" evidence="2">
    <location>
        <begin position="42"/>
        <end position="284"/>
    </location>
</feature>
<keyword evidence="1" id="KW-0812">Transmembrane</keyword>
<feature type="transmembrane region" description="Helical" evidence="1">
    <location>
        <begin position="9"/>
        <end position="26"/>
    </location>
</feature>
<keyword evidence="1" id="KW-0472">Membrane</keyword>
<gene>
    <name evidence="3" type="ORF">LSG31_05555</name>
</gene>
<name>A0ABY4CNZ5_9BACL</name>
<evidence type="ECO:0000313" key="3">
    <source>
        <dbReference type="EMBL" id="UOF91714.1"/>
    </source>
</evidence>
<accession>A0ABY4CNZ5</accession>
<dbReference type="Pfam" id="PF09648">
    <property type="entry name" value="YycI"/>
    <property type="match status" value="1"/>
</dbReference>
<dbReference type="Gene3D" id="2.40.128.690">
    <property type="entry name" value="YycH protein, domain 3-like"/>
    <property type="match status" value="1"/>
</dbReference>
<evidence type="ECO:0000256" key="1">
    <source>
        <dbReference type="SAM" id="Phobius"/>
    </source>
</evidence>
<sequence>MDWSKAKNYLIITFLFLDLLLGYQWWTIRHQASVYVDSFADEVASVKDLLATEHIRVKADIPKDTPTLSFLRARYKTLNMEKIAQTVLGHAKPTEVDQATQHVIQYQGDHGEMLVLAPGSYRASWHTGDQIVVGNIEKANVLAKISPALTDQLWDGNQFKKDYATVDNQGTGTAYYSMQYQGYPIFPAMLAIELDHGKITGYQETLLDVTEEEGMKKRQVLSAVSALRSLATSFTSSSKNSLSSIEIRNIRLGYYGKPYNEDDWYLTPMWRFVTNTTTFYVNAITGEVESTR</sequence>